<feature type="region of interest" description="Disordered" evidence="6">
    <location>
        <begin position="290"/>
        <end position="349"/>
    </location>
</feature>
<gene>
    <name evidence="9" type="ORF">DTER00134_LOCUS2867</name>
</gene>
<dbReference type="Pfam" id="PF08148">
    <property type="entry name" value="DSHCT"/>
    <property type="match status" value="1"/>
</dbReference>
<feature type="domain" description="Helicase ATP-binding" evidence="7">
    <location>
        <begin position="192"/>
        <end position="416"/>
    </location>
</feature>
<feature type="compositionally biased region" description="Basic and acidic residues" evidence="6">
    <location>
        <begin position="315"/>
        <end position="330"/>
    </location>
</feature>
<evidence type="ECO:0000256" key="3">
    <source>
        <dbReference type="ARBA" id="ARBA00022806"/>
    </source>
</evidence>
<organism evidence="9">
    <name type="scientific">Dunaliella tertiolecta</name>
    <name type="common">Green alga</name>
    <dbReference type="NCBI Taxonomy" id="3047"/>
    <lineage>
        <taxon>Eukaryota</taxon>
        <taxon>Viridiplantae</taxon>
        <taxon>Chlorophyta</taxon>
        <taxon>core chlorophytes</taxon>
        <taxon>Chlorophyceae</taxon>
        <taxon>CS clade</taxon>
        <taxon>Chlamydomonadales</taxon>
        <taxon>Dunaliellaceae</taxon>
        <taxon>Dunaliella</taxon>
    </lineage>
</organism>
<dbReference type="GO" id="GO:0004386">
    <property type="term" value="F:helicase activity"/>
    <property type="evidence" value="ECO:0007669"/>
    <property type="project" value="UniProtKB-KW"/>
</dbReference>
<keyword evidence="2" id="KW-0378">Hydrolase</keyword>
<dbReference type="InterPro" id="IPR011545">
    <property type="entry name" value="DEAD/DEAH_box_helicase_dom"/>
</dbReference>
<dbReference type="InterPro" id="IPR027417">
    <property type="entry name" value="P-loop_NTPase"/>
</dbReference>
<evidence type="ECO:0000256" key="2">
    <source>
        <dbReference type="ARBA" id="ARBA00022801"/>
    </source>
</evidence>
<keyword evidence="3" id="KW-0347">Helicase</keyword>
<name>A0A7S3VJF8_DUNTE</name>
<dbReference type="SMART" id="SM00487">
    <property type="entry name" value="DEXDc"/>
    <property type="match status" value="1"/>
</dbReference>
<dbReference type="SUPFAM" id="SSF52540">
    <property type="entry name" value="P-loop containing nucleoside triphosphate hydrolases"/>
    <property type="match status" value="2"/>
</dbReference>
<feature type="compositionally biased region" description="Low complexity" evidence="6">
    <location>
        <begin position="297"/>
        <end position="314"/>
    </location>
</feature>
<evidence type="ECO:0000256" key="4">
    <source>
        <dbReference type="ARBA" id="ARBA00022840"/>
    </source>
</evidence>
<dbReference type="CDD" id="cd18795">
    <property type="entry name" value="SF2_C_Ski2"/>
    <property type="match status" value="1"/>
</dbReference>
<dbReference type="SMART" id="SM00490">
    <property type="entry name" value="HELICc"/>
    <property type="match status" value="1"/>
</dbReference>
<dbReference type="InterPro" id="IPR050699">
    <property type="entry name" value="RNA-DNA_Helicase"/>
</dbReference>
<keyword evidence="4" id="KW-0067">ATP-binding</keyword>
<dbReference type="Gene3D" id="3.40.50.300">
    <property type="entry name" value="P-loop containing nucleotide triphosphate hydrolases"/>
    <property type="match status" value="3"/>
</dbReference>
<keyword evidence="5" id="KW-0175">Coiled coil</keyword>
<dbReference type="GO" id="GO:0016787">
    <property type="term" value="F:hydrolase activity"/>
    <property type="evidence" value="ECO:0007669"/>
    <property type="project" value="UniProtKB-KW"/>
</dbReference>
<dbReference type="AlphaFoldDB" id="A0A7S3VJF8"/>
<protein>
    <recommendedName>
        <fullName evidence="10">Helicase ATP-binding domain-containing protein</fullName>
    </recommendedName>
</protein>
<evidence type="ECO:0000256" key="6">
    <source>
        <dbReference type="SAM" id="MobiDB-lite"/>
    </source>
</evidence>
<sequence>MKSCQRADGSIRGAGPCHGPRRPNLSQCSPESRACRPTPVRSGNGWLSDNKQSNKTSLPWAFRGSSVLACCKSSSSSPTTQTEQFVGLEPHLEEIAAEAEQELYSEGLVESEDLEGLELLSTDEDGDNITVEGGDSGPAAYPLEESDSETYEQSRESQELEKLIAEGGESLSVESVGRIFPYPLDDFQQEALQKLLDGMSVVVCAPTGAGKTAIAEAAAAATLARGLRVVYTTPLKALSNQKLLEMRARFGHVRCGLQTGDTSLNTEADIVIMTTEILRNIMYRTAEVEDAAEEAEASNGQQAQEAESSAAETPQAEREGESGSSDHPDSDIIDLDGTSIDLSTSGSTNTREARLGDVGLIVLDEVHYLGDPHRGSVWEEAIINCPRHIQLLCMSATVQNPDDLGGWISKEHQACETISTYFRPVPLHWYYSYTAPPPKGVQLVDLMTKDKEALNPKLATKAALLEEARYMLQRSVGGRRSKSAAAWEESITPIVAGDKFLQKKMMAKRVPNIETLVQILGKKKLLPVIWFILSRKDCDLATVKAGSGAYSLTTESEQAAIKHEVDLLTEDQPEAIRSKLLPALMKGVASHHAGHLPGWKSLVERLFQRNLLKVVFATGTLAAGINMPARTTVISALGRMTDDGPQLMPHNELLQMAGRAGRRGFDTAGYCVVLQTRFEGAEEAWRIISNGPEPLVSQFNVSYGLVLNLLSIYTLDQARNFCNKSFGAYLRREGNTRRAAEMADLEAEIERLKAEYQASPAAQSQKASGQVKASRERLRVLRERVNQKRNADAQAMLEHTGIPRKVILEIRLSSNKPPLRLPSIIVSRAGDELFGLEASLSLQDLESPYYYALSADNRLLRVHVMHVAGVLEGPEGEIDPQDAAKIDAAVQRVRPVEWANMSPTNFTAQTTGGNNSTAVVALQLLSAQANWKMLQVDPELAAQVVAAKESVRQAVAAANDHQKEKEREARGTKGSTQSKDLLFKIKRLSKQADKLRAGIRATEENTWRSFTDVVEVLITMGALEANTLRVLPLGLVARNIQGNNELWLALVLTHQAVFGLTGPELAGLLGAILTGEVLKRPSVNWVAYPASPKVVEVVDALEEQRCLMAELQSDAGLGSWNDSLLLDLRFAGIVEAWAAGATWAQIMADSSLDDGDVARLLVRTIDLLKQMTYNSTLLPHLREAAMLALRSMDRKPITDPMSVA</sequence>
<evidence type="ECO:0000259" key="7">
    <source>
        <dbReference type="PROSITE" id="PS51192"/>
    </source>
</evidence>
<dbReference type="InterPro" id="IPR001650">
    <property type="entry name" value="Helicase_C-like"/>
</dbReference>
<evidence type="ECO:0000256" key="5">
    <source>
        <dbReference type="SAM" id="Coils"/>
    </source>
</evidence>
<dbReference type="InterPro" id="IPR014001">
    <property type="entry name" value="Helicase_ATP-bd"/>
</dbReference>
<accession>A0A7S3VJF8</accession>
<dbReference type="GO" id="GO:0003676">
    <property type="term" value="F:nucleic acid binding"/>
    <property type="evidence" value="ECO:0007669"/>
    <property type="project" value="InterPro"/>
</dbReference>
<feature type="domain" description="Helicase C-terminal" evidence="8">
    <location>
        <begin position="512"/>
        <end position="713"/>
    </location>
</feature>
<dbReference type="GO" id="GO:0055087">
    <property type="term" value="C:Ski complex"/>
    <property type="evidence" value="ECO:0007669"/>
    <property type="project" value="TreeGrafter"/>
</dbReference>
<dbReference type="Gene3D" id="1.10.3380.30">
    <property type="match status" value="1"/>
</dbReference>
<dbReference type="Pfam" id="PF00270">
    <property type="entry name" value="DEAD"/>
    <property type="match status" value="2"/>
</dbReference>
<dbReference type="PANTHER" id="PTHR12131:SF1">
    <property type="entry name" value="ATP-DEPENDENT RNA HELICASE SUPV3L1, MITOCHONDRIAL-RELATED"/>
    <property type="match status" value="1"/>
</dbReference>
<proteinExistence type="predicted"/>
<keyword evidence="1" id="KW-0547">Nucleotide-binding</keyword>
<evidence type="ECO:0000313" key="9">
    <source>
        <dbReference type="EMBL" id="CAE0487817.1"/>
    </source>
</evidence>
<dbReference type="EMBL" id="HBIP01005716">
    <property type="protein sequence ID" value="CAE0487817.1"/>
    <property type="molecule type" value="Transcribed_RNA"/>
</dbReference>
<dbReference type="SMART" id="SM01142">
    <property type="entry name" value="DSHCT"/>
    <property type="match status" value="1"/>
</dbReference>
<dbReference type="GO" id="GO:0070478">
    <property type="term" value="P:nuclear-transcribed mRNA catabolic process, 3'-5' exonucleolytic nonsense-mediated decay"/>
    <property type="evidence" value="ECO:0007669"/>
    <property type="project" value="TreeGrafter"/>
</dbReference>
<evidence type="ECO:0000259" key="8">
    <source>
        <dbReference type="PROSITE" id="PS51194"/>
    </source>
</evidence>
<evidence type="ECO:0008006" key="10">
    <source>
        <dbReference type="Google" id="ProtNLM"/>
    </source>
</evidence>
<dbReference type="GO" id="GO:0005524">
    <property type="term" value="F:ATP binding"/>
    <property type="evidence" value="ECO:0007669"/>
    <property type="project" value="UniProtKB-KW"/>
</dbReference>
<dbReference type="PANTHER" id="PTHR12131">
    <property type="entry name" value="ATP-DEPENDENT RNA AND DNA HELICASE"/>
    <property type="match status" value="1"/>
</dbReference>
<feature type="region of interest" description="Disordered" evidence="6">
    <location>
        <begin position="1"/>
        <end position="54"/>
    </location>
</feature>
<feature type="coiled-coil region" evidence="5">
    <location>
        <begin position="735"/>
        <end position="791"/>
    </location>
</feature>
<feature type="compositionally biased region" description="Polar residues" evidence="6">
    <location>
        <begin position="340"/>
        <end position="349"/>
    </location>
</feature>
<evidence type="ECO:0000256" key="1">
    <source>
        <dbReference type="ARBA" id="ARBA00022741"/>
    </source>
</evidence>
<dbReference type="PROSITE" id="PS51194">
    <property type="entry name" value="HELICASE_CTER"/>
    <property type="match status" value="1"/>
</dbReference>
<dbReference type="PROSITE" id="PS51192">
    <property type="entry name" value="HELICASE_ATP_BIND_1"/>
    <property type="match status" value="1"/>
</dbReference>
<feature type="region of interest" description="Disordered" evidence="6">
    <location>
        <begin position="121"/>
        <end position="150"/>
    </location>
</feature>
<feature type="compositionally biased region" description="Polar residues" evidence="6">
    <location>
        <begin position="45"/>
        <end position="54"/>
    </location>
</feature>
<reference evidence="9" key="1">
    <citation type="submission" date="2021-01" db="EMBL/GenBank/DDBJ databases">
        <authorList>
            <person name="Corre E."/>
            <person name="Pelletier E."/>
            <person name="Niang G."/>
            <person name="Scheremetjew M."/>
            <person name="Finn R."/>
            <person name="Kale V."/>
            <person name="Holt S."/>
            <person name="Cochrane G."/>
            <person name="Meng A."/>
            <person name="Brown T."/>
            <person name="Cohen L."/>
        </authorList>
    </citation>
    <scope>NUCLEOTIDE SEQUENCE</scope>
    <source>
        <strain evidence="9">CCMP1320</strain>
    </source>
</reference>
<dbReference type="InterPro" id="IPR012961">
    <property type="entry name" value="Ski2/MTR4_C"/>
</dbReference>